<keyword evidence="5" id="KW-0547">Nucleotide-binding</keyword>
<dbReference type="InterPro" id="IPR050482">
    <property type="entry name" value="Sensor_HK_TwoCompSys"/>
</dbReference>
<keyword evidence="8" id="KW-0902">Two-component regulatory system</keyword>
<keyword evidence="9" id="KW-0812">Transmembrane</keyword>
<keyword evidence="9" id="KW-1133">Transmembrane helix</keyword>
<evidence type="ECO:0000256" key="3">
    <source>
        <dbReference type="ARBA" id="ARBA00022553"/>
    </source>
</evidence>
<dbReference type="GO" id="GO:0016301">
    <property type="term" value="F:kinase activity"/>
    <property type="evidence" value="ECO:0007669"/>
    <property type="project" value="UniProtKB-KW"/>
</dbReference>
<keyword evidence="6 11" id="KW-0418">Kinase</keyword>
<evidence type="ECO:0000256" key="9">
    <source>
        <dbReference type="SAM" id="Phobius"/>
    </source>
</evidence>
<name>A0ABT6N995_9FIRM</name>
<feature type="transmembrane region" description="Helical" evidence="9">
    <location>
        <begin position="30"/>
        <end position="48"/>
    </location>
</feature>
<comment type="caution">
    <text evidence="11">The sequence shown here is derived from an EMBL/GenBank/DDBJ whole genome shotgun (WGS) entry which is preliminary data.</text>
</comment>
<dbReference type="Gene3D" id="3.30.565.10">
    <property type="entry name" value="Histidine kinase-like ATPase, C-terminal domain"/>
    <property type="match status" value="1"/>
</dbReference>
<dbReference type="EC" id="2.7.13.3" evidence="2"/>
<feature type="transmembrane region" description="Helical" evidence="9">
    <location>
        <begin position="55"/>
        <end position="81"/>
    </location>
</feature>
<comment type="catalytic activity">
    <reaction evidence="1">
        <text>ATP + protein L-histidine = ADP + protein N-phospho-L-histidine.</text>
        <dbReference type="EC" id="2.7.13.3"/>
    </reaction>
</comment>
<dbReference type="Proteomes" id="UP001158045">
    <property type="component" value="Unassembled WGS sequence"/>
</dbReference>
<keyword evidence="3" id="KW-0597">Phosphoprotein</keyword>
<evidence type="ECO:0000256" key="1">
    <source>
        <dbReference type="ARBA" id="ARBA00000085"/>
    </source>
</evidence>
<reference evidence="11 12" key="1">
    <citation type="submission" date="2023-04" db="EMBL/GenBank/DDBJ databases">
        <title>Fusibacter bizertensis strain WBS, isolated from littoral bottom sediments of the Arctic seas - biochemical and genomic analysis.</title>
        <authorList>
            <person name="Brioukhanov A.L."/>
        </authorList>
    </citation>
    <scope>NUCLEOTIDE SEQUENCE [LARGE SCALE GENOMIC DNA]</scope>
    <source>
        <strain evidence="11 12">WBS</strain>
    </source>
</reference>
<feature type="domain" description="Signal transduction histidine kinase subgroup 3 dimerisation and phosphoacceptor" evidence="10">
    <location>
        <begin position="173"/>
        <end position="233"/>
    </location>
</feature>
<dbReference type="PANTHER" id="PTHR24421">
    <property type="entry name" value="NITRATE/NITRITE SENSOR PROTEIN NARX-RELATED"/>
    <property type="match status" value="1"/>
</dbReference>
<keyword evidence="9" id="KW-0472">Membrane</keyword>
<dbReference type="RefSeq" id="WP_281092789.1">
    <property type="nucleotide sequence ID" value="NZ_JARYZI010000001.1"/>
</dbReference>
<keyword evidence="4" id="KW-0808">Transferase</keyword>
<feature type="transmembrane region" description="Helical" evidence="9">
    <location>
        <begin position="87"/>
        <end position="104"/>
    </location>
</feature>
<accession>A0ABT6N995</accession>
<proteinExistence type="predicted"/>
<keyword evidence="7" id="KW-0067">ATP-binding</keyword>
<dbReference type="InterPro" id="IPR036890">
    <property type="entry name" value="HATPase_C_sf"/>
</dbReference>
<keyword evidence="12" id="KW-1185">Reference proteome</keyword>
<dbReference type="InterPro" id="IPR011712">
    <property type="entry name" value="Sig_transdc_His_kin_sub3_dim/P"/>
</dbReference>
<feature type="transmembrane region" description="Helical" evidence="9">
    <location>
        <begin position="111"/>
        <end position="129"/>
    </location>
</feature>
<evidence type="ECO:0000313" key="11">
    <source>
        <dbReference type="EMBL" id="MDH8676990.1"/>
    </source>
</evidence>
<evidence type="ECO:0000256" key="7">
    <source>
        <dbReference type="ARBA" id="ARBA00022840"/>
    </source>
</evidence>
<evidence type="ECO:0000256" key="4">
    <source>
        <dbReference type="ARBA" id="ARBA00022679"/>
    </source>
</evidence>
<evidence type="ECO:0000256" key="8">
    <source>
        <dbReference type="ARBA" id="ARBA00023012"/>
    </source>
</evidence>
<dbReference type="PANTHER" id="PTHR24421:SF10">
    <property type="entry name" value="NITRATE_NITRITE SENSOR PROTEIN NARQ"/>
    <property type="match status" value="1"/>
</dbReference>
<evidence type="ECO:0000256" key="6">
    <source>
        <dbReference type="ARBA" id="ARBA00022777"/>
    </source>
</evidence>
<dbReference type="Gene3D" id="1.20.5.1930">
    <property type="match status" value="1"/>
</dbReference>
<dbReference type="SUPFAM" id="SSF55874">
    <property type="entry name" value="ATPase domain of HSP90 chaperone/DNA topoisomerase II/histidine kinase"/>
    <property type="match status" value="1"/>
</dbReference>
<evidence type="ECO:0000256" key="5">
    <source>
        <dbReference type="ARBA" id="ARBA00022741"/>
    </source>
</evidence>
<gene>
    <name evidence="11" type="ORF">QE109_02460</name>
</gene>
<feature type="transmembrane region" description="Helical" evidence="9">
    <location>
        <begin position="7"/>
        <end position="24"/>
    </location>
</feature>
<evidence type="ECO:0000259" key="10">
    <source>
        <dbReference type="Pfam" id="PF07730"/>
    </source>
</evidence>
<protein>
    <recommendedName>
        <fullName evidence="2">histidine kinase</fullName>
        <ecNumber evidence="2">2.7.13.3</ecNumber>
    </recommendedName>
</protein>
<dbReference type="EMBL" id="JARYZI010000001">
    <property type="protein sequence ID" value="MDH8676990.1"/>
    <property type="molecule type" value="Genomic_DNA"/>
</dbReference>
<evidence type="ECO:0000313" key="12">
    <source>
        <dbReference type="Proteomes" id="UP001158045"/>
    </source>
</evidence>
<sequence>MRISKNPAFLILFIVSSLIQLLYPTDIIEVLPFIICAIAAGLIIYTDITTLKRAIFIIYVMICSLESNYLTFLPVVMYAFYDHQDRLWSLLAMIPFLMMVTTLIDVQSKIFIACVFTVMAILFKMQHLANIKLKKDLTETSDTMRELTIHLNEQNRLLMAHQDDEIHVATLKERNRIAREIHDHVGHQLSRVLLQIGAQLTLNKTDPALLSMKDTLDSAMDNLRKSVHDLHETSMELETQLSQVVDQFDFCPVKVNIHLDNVVNPQIKVAIVAILKESFSNISKHSKATEVKVSLIEHPGFYQFIISDNGTIPNLTQNQFFNSGIGLKNIEQRVTELKGHFLIRNQNGFELFITLPKL</sequence>
<dbReference type="Pfam" id="PF07730">
    <property type="entry name" value="HisKA_3"/>
    <property type="match status" value="1"/>
</dbReference>
<organism evidence="11 12">
    <name type="scientific">Fusibacter bizertensis</name>
    <dbReference type="NCBI Taxonomy" id="1488331"/>
    <lineage>
        <taxon>Bacteria</taxon>
        <taxon>Bacillati</taxon>
        <taxon>Bacillota</taxon>
        <taxon>Clostridia</taxon>
        <taxon>Eubacteriales</taxon>
        <taxon>Eubacteriales Family XII. Incertae Sedis</taxon>
        <taxon>Fusibacter</taxon>
    </lineage>
</organism>
<evidence type="ECO:0000256" key="2">
    <source>
        <dbReference type="ARBA" id="ARBA00012438"/>
    </source>
</evidence>